<dbReference type="Gene3D" id="1.20.1440.20">
    <property type="entry name" value="LemA-like domain"/>
    <property type="match status" value="1"/>
</dbReference>
<keyword evidence="3" id="KW-0812">Transmembrane</keyword>
<dbReference type="InterPro" id="IPR007156">
    <property type="entry name" value="MamQ_LemA"/>
</dbReference>
<dbReference type="GO" id="GO:0016020">
    <property type="term" value="C:membrane"/>
    <property type="evidence" value="ECO:0007669"/>
    <property type="project" value="UniProtKB-SubCell"/>
</dbReference>
<keyword evidence="7" id="KW-1185">Reference proteome</keyword>
<dbReference type="PANTHER" id="PTHR34478">
    <property type="entry name" value="PROTEIN LEMA"/>
    <property type="match status" value="1"/>
</dbReference>
<evidence type="ECO:0000256" key="2">
    <source>
        <dbReference type="ARBA" id="ARBA00008854"/>
    </source>
</evidence>
<evidence type="ECO:0000256" key="4">
    <source>
        <dbReference type="ARBA" id="ARBA00022989"/>
    </source>
</evidence>
<accession>D5RSL5</accession>
<dbReference type="Proteomes" id="UP000005324">
    <property type="component" value="Unassembled WGS sequence"/>
</dbReference>
<comment type="subcellular location">
    <subcellularLocation>
        <location evidence="1">Membrane</location>
        <topology evidence="1">Single-pass membrane protein</topology>
    </subcellularLocation>
</comment>
<dbReference type="PANTHER" id="PTHR34478:SF2">
    <property type="entry name" value="MEMBRANE PROTEIN"/>
    <property type="match status" value="1"/>
</dbReference>
<dbReference type="SUPFAM" id="SSF140478">
    <property type="entry name" value="LemA-like"/>
    <property type="match status" value="1"/>
</dbReference>
<sequence>MGWTILVVLTVLGLAVAYVIAVYNRLVASRQRVAEAWSGIDVQLKRRADLVPNLVATVQGYAGHERGLLEEVTRQRARIAETPAGDIEGRARAEGQMGAMIGRVLAVAEAYPDLKASANFRELQASLEALERDIQHARRYHNGAVRMLNTQVQSFPSNLVARRFAFTEARYFEPESPQDRALPQVAF</sequence>
<dbReference type="RefSeq" id="WP_007003107.1">
    <property type="nucleotide sequence ID" value="NZ_GG770777.1"/>
</dbReference>
<evidence type="ECO:0000313" key="6">
    <source>
        <dbReference type="EMBL" id="EFH09695.1"/>
    </source>
</evidence>
<keyword evidence="4" id="KW-1133">Transmembrane helix</keyword>
<comment type="similarity">
    <text evidence="2">Belongs to the LemA family.</text>
</comment>
<dbReference type="EMBL" id="ADVL01000748">
    <property type="protein sequence ID" value="EFH09695.1"/>
    <property type="molecule type" value="Genomic_DNA"/>
</dbReference>
<proteinExistence type="inferred from homology"/>
<evidence type="ECO:0000313" key="7">
    <source>
        <dbReference type="Proteomes" id="UP000005324"/>
    </source>
</evidence>
<comment type="caution">
    <text evidence="6">The sequence shown here is derived from an EMBL/GenBank/DDBJ whole genome shotgun (WGS) entry which is preliminary data.</text>
</comment>
<evidence type="ECO:0000256" key="5">
    <source>
        <dbReference type="ARBA" id="ARBA00023136"/>
    </source>
</evidence>
<dbReference type="Pfam" id="PF04011">
    <property type="entry name" value="LemA"/>
    <property type="match status" value="1"/>
</dbReference>
<gene>
    <name evidence="6" type="primary">lemA</name>
    <name evidence="6" type="ORF">HMPREF0731_4077</name>
</gene>
<protein>
    <submittedName>
        <fullName evidence="6">LemA family protein</fullName>
    </submittedName>
</protein>
<evidence type="ECO:0000256" key="1">
    <source>
        <dbReference type="ARBA" id="ARBA00004167"/>
    </source>
</evidence>
<organism evidence="6 7">
    <name type="scientific">Pseudoroseomonas cervicalis ATCC 49957</name>
    <dbReference type="NCBI Taxonomy" id="525371"/>
    <lineage>
        <taxon>Bacteria</taxon>
        <taxon>Pseudomonadati</taxon>
        <taxon>Pseudomonadota</taxon>
        <taxon>Alphaproteobacteria</taxon>
        <taxon>Acetobacterales</taxon>
        <taxon>Roseomonadaceae</taxon>
        <taxon>Roseomonas</taxon>
    </lineage>
</organism>
<dbReference type="InterPro" id="IPR023353">
    <property type="entry name" value="LemA-like_dom_sf"/>
</dbReference>
<dbReference type="OrthoDB" id="9804152at2"/>
<dbReference type="AlphaFoldDB" id="D5RSL5"/>
<name>D5RSL5_9PROT</name>
<dbReference type="HOGENOM" id="CLU_056714_2_2_5"/>
<evidence type="ECO:0000256" key="3">
    <source>
        <dbReference type="ARBA" id="ARBA00022692"/>
    </source>
</evidence>
<keyword evidence="5" id="KW-0472">Membrane</keyword>
<reference evidence="6 7" key="1">
    <citation type="submission" date="2010-04" db="EMBL/GenBank/DDBJ databases">
        <authorList>
            <person name="Qin X."/>
            <person name="Bachman B."/>
            <person name="Battles P."/>
            <person name="Bell A."/>
            <person name="Bess C."/>
            <person name="Bickham C."/>
            <person name="Chaboub L."/>
            <person name="Chen D."/>
            <person name="Coyle M."/>
            <person name="Deiros D.R."/>
            <person name="Dinh H."/>
            <person name="Forbes L."/>
            <person name="Fowler G."/>
            <person name="Francisco L."/>
            <person name="Fu Q."/>
            <person name="Gubbala S."/>
            <person name="Hale W."/>
            <person name="Han Y."/>
            <person name="Hemphill L."/>
            <person name="Highlander S.K."/>
            <person name="Hirani K."/>
            <person name="Hogues M."/>
            <person name="Jackson L."/>
            <person name="Jakkamsetti A."/>
            <person name="Javaid M."/>
            <person name="Jiang H."/>
            <person name="Korchina V."/>
            <person name="Kovar C."/>
            <person name="Lara F."/>
            <person name="Lee S."/>
            <person name="Mata R."/>
            <person name="Mathew T."/>
            <person name="Moen C."/>
            <person name="Morales K."/>
            <person name="Munidasa M."/>
            <person name="Nazareth L."/>
            <person name="Ngo R."/>
            <person name="Nguyen L."/>
            <person name="Okwuonu G."/>
            <person name="Ongeri F."/>
            <person name="Patil S."/>
            <person name="Petrosino J."/>
            <person name="Pham C."/>
            <person name="Pham P."/>
            <person name="Pu L.-L."/>
            <person name="Puazo M."/>
            <person name="Raj R."/>
            <person name="Reid J."/>
            <person name="Rouhana J."/>
            <person name="Saada N."/>
            <person name="Shang Y."/>
            <person name="Simmons D."/>
            <person name="Thornton R."/>
            <person name="Warren J."/>
            <person name="Weissenberger G."/>
            <person name="Zhang J."/>
            <person name="Zhang L."/>
            <person name="Zhou C."/>
            <person name="Zhu D."/>
            <person name="Muzny D."/>
            <person name="Worley K."/>
            <person name="Gibbs R."/>
        </authorList>
    </citation>
    <scope>NUCLEOTIDE SEQUENCE [LARGE SCALE GENOMIC DNA]</scope>
    <source>
        <strain evidence="6 7">ATCC 49957</strain>
    </source>
</reference>